<evidence type="ECO:0000256" key="5">
    <source>
        <dbReference type="ARBA" id="ARBA00023136"/>
    </source>
</evidence>
<dbReference type="RefSeq" id="WP_026391017.1">
    <property type="nucleotide sequence ID" value="NZ_LR215048.1"/>
</dbReference>
<dbReference type="PANTHER" id="PTHR30572">
    <property type="entry name" value="MEMBRANE COMPONENT OF TRANSPORTER-RELATED"/>
    <property type="match status" value="1"/>
</dbReference>
<evidence type="ECO:0000256" key="3">
    <source>
        <dbReference type="ARBA" id="ARBA00022692"/>
    </source>
</evidence>
<comment type="subcellular location">
    <subcellularLocation>
        <location evidence="1">Cell membrane</location>
        <topology evidence="1">Multi-pass membrane protein</topology>
    </subcellularLocation>
</comment>
<evidence type="ECO:0000259" key="9">
    <source>
        <dbReference type="Pfam" id="PF12704"/>
    </source>
</evidence>
<dbReference type="GO" id="GO:0005886">
    <property type="term" value="C:plasma membrane"/>
    <property type="evidence" value="ECO:0007669"/>
    <property type="project" value="UniProtKB-SubCell"/>
</dbReference>
<accession>A0A449BFV2</accession>
<keyword evidence="2" id="KW-1003">Cell membrane</keyword>
<evidence type="ECO:0000259" key="8">
    <source>
        <dbReference type="Pfam" id="PF02687"/>
    </source>
</evidence>
<dbReference type="AlphaFoldDB" id="A0A449BFV2"/>
<keyword evidence="4 7" id="KW-1133">Transmembrane helix</keyword>
<name>A0A449BFV2_HAPAX</name>
<dbReference type="PANTHER" id="PTHR30572:SF4">
    <property type="entry name" value="ABC TRANSPORTER PERMEASE YTRF"/>
    <property type="match status" value="1"/>
</dbReference>
<keyword evidence="5 7" id="KW-0472">Membrane</keyword>
<dbReference type="Pfam" id="PF02687">
    <property type="entry name" value="FtsX"/>
    <property type="match status" value="1"/>
</dbReference>
<keyword evidence="10" id="KW-0378">Hydrolase</keyword>
<feature type="transmembrane region" description="Helical" evidence="7">
    <location>
        <begin position="370"/>
        <end position="392"/>
    </location>
</feature>
<dbReference type="KEGG" id="aaxa:NCTC10138_01577"/>
<evidence type="ECO:0000256" key="1">
    <source>
        <dbReference type="ARBA" id="ARBA00004651"/>
    </source>
</evidence>
<dbReference type="Proteomes" id="UP000289841">
    <property type="component" value="Chromosome"/>
</dbReference>
<comment type="similarity">
    <text evidence="6">Belongs to the ABC-4 integral membrane protein family.</text>
</comment>
<feature type="transmembrane region" description="Helical" evidence="7">
    <location>
        <begin position="20"/>
        <end position="39"/>
    </location>
</feature>
<evidence type="ECO:0000256" key="4">
    <source>
        <dbReference type="ARBA" id="ARBA00022989"/>
    </source>
</evidence>
<reference evidence="10 11" key="1">
    <citation type="submission" date="2019-01" db="EMBL/GenBank/DDBJ databases">
        <authorList>
            <consortium name="Pathogen Informatics"/>
        </authorList>
    </citation>
    <scope>NUCLEOTIDE SEQUENCE [LARGE SCALE GENOMIC DNA]</scope>
    <source>
        <strain evidence="10 11">NCTC10138</strain>
    </source>
</reference>
<feature type="transmembrane region" description="Helical" evidence="7">
    <location>
        <begin position="278"/>
        <end position="303"/>
    </location>
</feature>
<keyword evidence="10" id="KW-0547">Nucleotide-binding</keyword>
<dbReference type="Pfam" id="PF12704">
    <property type="entry name" value="MacB_PCD"/>
    <property type="match status" value="1"/>
</dbReference>
<dbReference type="InterPro" id="IPR025857">
    <property type="entry name" value="MacB_PCD"/>
</dbReference>
<dbReference type="InterPro" id="IPR050250">
    <property type="entry name" value="Macrolide_Exporter_MacB"/>
</dbReference>
<keyword evidence="10" id="KW-0067">ATP-binding</keyword>
<feature type="transmembrane region" description="Helical" evidence="7">
    <location>
        <begin position="332"/>
        <end position="358"/>
    </location>
</feature>
<keyword evidence="3 7" id="KW-0812">Transmembrane</keyword>
<evidence type="ECO:0000256" key="6">
    <source>
        <dbReference type="ARBA" id="ARBA00038076"/>
    </source>
</evidence>
<dbReference type="InterPro" id="IPR003838">
    <property type="entry name" value="ABC3_permease_C"/>
</dbReference>
<evidence type="ECO:0000256" key="7">
    <source>
        <dbReference type="SAM" id="Phobius"/>
    </source>
</evidence>
<evidence type="ECO:0000256" key="2">
    <source>
        <dbReference type="ARBA" id="ARBA00022475"/>
    </source>
</evidence>
<dbReference type="OrthoDB" id="9770099at2"/>
<gene>
    <name evidence="10" type="primary">macB_10</name>
    <name evidence="10" type="ORF">NCTC10138_01577</name>
</gene>
<dbReference type="GO" id="GO:0016787">
    <property type="term" value="F:hydrolase activity"/>
    <property type="evidence" value="ECO:0007669"/>
    <property type="project" value="UniProtKB-KW"/>
</dbReference>
<sequence>MKKFKRTYLPIFRNDQFRVILTIVGITVSGILFLIGIMISDSMKNKFLNVIDELSDTTIVYNNIQNKDINYLNKINNNKSIVPFESTSIRINTYREKQNYEVKIRIIGTNNNFVMSYIPYEDGVPTSVVKGLEGRVWSREESEQNMNVIVITRYTSMVYFGESNPIGKRINLTGYGSYTVVGVLNDLKEYYDSYSNVTYRDNKNITPMAHIFMPINTYKKSEFNYMEGVTKQLVQDNELASSIKDSLDKSSFKSRYEDSYTRMSLIEQYNENQRNTQVVYTMGFIGLVLFSIVIIVNTMLFSIKSRMNEIGIRITLGATKFDITKQFIVETLLLACISLIISITFIYLIIAVLNIGFIKNITFVVFSKSLIKYVIGFIFVVVFASIIPAKYASKINVIDTLRIK</sequence>
<evidence type="ECO:0000313" key="11">
    <source>
        <dbReference type="Proteomes" id="UP000289841"/>
    </source>
</evidence>
<dbReference type="EMBL" id="LR215048">
    <property type="protein sequence ID" value="VEU81180.1"/>
    <property type="molecule type" value="Genomic_DNA"/>
</dbReference>
<dbReference type="EC" id="3.6.3.-" evidence="10"/>
<evidence type="ECO:0000313" key="10">
    <source>
        <dbReference type="EMBL" id="VEU81180.1"/>
    </source>
</evidence>
<proteinExistence type="inferred from homology"/>
<feature type="domain" description="ABC3 transporter permease C-terminal" evidence="8">
    <location>
        <begin position="284"/>
        <end position="396"/>
    </location>
</feature>
<organism evidence="10 11">
    <name type="scientific">Haploplasma axanthum</name>
    <name type="common">Acholeplasma axanthum</name>
    <dbReference type="NCBI Taxonomy" id="29552"/>
    <lineage>
        <taxon>Bacteria</taxon>
        <taxon>Bacillati</taxon>
        <taxon>Mycoplasmatota</taxon>
        <taxon>Mollicutes</taxon>
        <taxon>Acholeplasmatales</taxon>
        <taxon>Acholeplasmataceae</taxon>
        <taxon>Haploplasma</taxon>
    </lineage>
</organism>
<keyword evidence="11" id="KW-1185">Reference proteome</keyword>
<dbReference type="GO" id="GO:0022857">
    <property type="term" value="F:transmembrane transporter activity"/>
    <property type="evidence" value="ECO:0007669"/>
    <property type="project" value="TreeGrafter"/>
</dbReference>
<dbReference type="STRING" id="1278311.GCA_000428705_01617"/>
<feature type="domain" description="MacB-like periplasmic core" evidence="9">
    <location>
        <begin position="20"/>
        <end position="226"/>
    </location>
</feature>
<dbReference type="GO" id="GO:0005524">
    <property type="term" value="F:ATP binding"/>
    <property type="evidence" value="ECO:0007669"/>
    <property type="project" value="UniProtKB-KW"/>
</dbReference>
<protein>
    <submittedName>
        <fullName evidence="10">Macrolide export ATP-binding/permease protein MacB</fullName>
        <ecNumber evidence="10">3.6.3.-</ecNumber>
    </submittedName>
</protein>